<evidence type="ECO:0000256" key="2">
    <source>
        <dbReference type="SAM" id="SignalP"/>
    </source>
</evidence>
<feature type="chain" id="PRO_5046432255" evidence="2">
    <location>
        <begin position="21"/>
        <end position="290"/>
    </location>
</feature>
<protein>
    <submittedName>
        <fullName evidence="3">Membrane-anchored protein</fullName>
    </submittedName>
</protein>
<sequence>MKLRYKSVVGAALLCCALGAAVTTPTLSFAQATEEQQELARQFQSLDWYKLGQKGDIAGKATFVATQNHTFLNAANTDKFLTLNGNPPRGSAYTVAPTEDDWFAILSFSAEGYIKDDEKIDADALLASLKEGNAAESERRRKAGYNALTITGWAIPPRYDTANNRLEWATLLRDEADQSILANVSTKILGRSGYMNVTLVASSPENVEKDLADFKLAMANFSYVDGEKYSDWKQGDKVAAYGLGALVLGGAAAVATSKGGFKAIGIALLAGIAALWGGIKKFLGRKKESQ</sequence>
<feature type="transmembrane region" description="Helical" evidence="1">
    <location>
        <begin position="260"/>
        <end position="279"/>
    </location>
</feature>
<accession>A0ABU1WTK4</accession>
<evidence type="ECO:0000313" key="4">
    <source>
        <dbReference type="Proteomes" id="UP001265700"/>
    </source>
</evidence>
<comment type="caution">
    <text evidence="3">The sequence shown here is derived from an EMBL/GenBank/DDBJ whole genome shotgun (WGS) entry which is preliminary data.</text>
</comment>
<feature type="signal peptide" evidence="2">
    <location>
        <begin position="1"/>
        <end position="20"/>
    </location>
</feature>
<dbReference type="Pfam" id="PF09935">
    <property type="entry name" value="DUF2167"/>
    <property type="match status" value="1"/>
</dbReference>
<keyword evidence="1" id="KW-0472">Membrane</keyword>
<keyword evidence="2" id="KW-0732">Signal</keyword>
<keyword evidence="1" id="KW-1133">Transmembrane helix</keyword>
<gene>
    <name evidence="3" type="ORF">J2W49_004606</name>
</gene>
<dbReference type="RefSeq" id="WP_310321547.1">
    <property type="nucleotide sequence ID" value="NZ_JAVDWU010000012.1"/>
</dbReference>
<evidence type="ECO:0000313" key="3">
    <source>
        <dbReference type="EMBL" id="MDR7152628.1"/>
    </source>
</evidence>
<evidence type="ECO:0000256" key="1">
    <source>
        <dbReference type="SAM" id="Phobius"/>
    </source>
</evidence>
<name>A0ABU1WTK4_9BURK</name>
<keyword evidence="1" id="KW-0812">Transmembrane</keyword>
<proteinExistence type="predicted"/>
<keyword evidence="4" id="KW-1185">Reference proteome</keyword>
<organism evidence="3 4">
    <name type="scientific">Hydrogenophaga palleronii</name>
    <dbReference type="NCBI Taxonomy" id="65655"/>
    <lineage>
        <taxon>Bacteria</taxon>
        <taxon>Pseudomonadati</taxon>
        <taxon>Pseudomonadota</taxon>
        <taxon>Betaproteobacteria</taxon>
        <taxon>Burkholderiales</taxon>
        <taxon>Comamonadaceae</taxon>
        <taxon>Hydrogenophaga</taxon>
    </lineage>
</organism>
<dbReference type="Proteomes" id="UP001265700">
    <property type="component" value="Unassembled WGS sequence"/>
</dbReference>
<reference evidence="3 4" key="1">
    <citation type="submission" date="2023-07" db="EMBL/GenBank/DDBJ databases">
        <title>Sorghum-associated microbial communities from plants grown in Nebraska, USA.</title>
        <authorList>
            <person name="Schachtman D."/>
        </authorList>
    </citation>
    <scope>NUCLEOTIDE SEQUENCE [LARGE SCALE GENOMIC DNA]</scope>
    <source>
        <strain evidence="3 4">4249</strain>
    </source>
</reference>
<dbReference type="EMBL" id="JAVDWU010000012">
    <property type="protein sequence ID" value="MDR7152628.1"/>
    <property type="molecule type" value="Genomic_DNA"/>
</dbReference>
<dbReference type="InterPro" id="IPR018682">
    <property type="entry name" value="DUF2167_membr"/>
</dbReference>